<dbReference type="GeneID" id="78152266"/>
<dbReference type="EMBL" id="LN907858">
    <property type="protein sequence ID" value="CUU40427.1"/>
    <property type="molecule type" value="Genomic_DNA"/>
</dbReference>
<protein>
    <submittedName>
        <fullName evidence="1">Uncharacterized protein</fullName>
    </submittedName>
</protein>
<evidence type="ECO:0000313" key="2">
    <source>
        <dbReference type="Proteomes" id="UP000064525"/>
    </source>
</evidence>
<dbReference type="AlphaFoldDB" id="A0A0S4PVX8"/>
<dbReference type="PATRIC" id="fig|76936.10.peg.1508"/>
<evidence type="ECO:0000313" key="1">
    <source>
        <dbReference type="EMBL" id="CUU40427.1"/>
    </source>
</evidence>
<organism evidence="1 2">
    <name type="scientific">Helicobacter typhlonius</name>
    <dbReference type="NCBI Taxonomy" id="76936"/>
    <lineage>
        <taxon>Bacteria</taxon>
        <taxon>Pseudomonadati</taxon>
        <taxon>Campylobacterota</taxon>
        <taxon>Epsilonproteobacteria</taxon>
        <taxon>Campylobacterales</taxon>
        <taxon>Helicobacteraceae</taxon>
        <taxon>Helicobacter</taxon>
    </lineage>
</organism>
<dbReference type="RefSeq" id="WP_156407286.1">
    <property type="nucleotide sequence ID" value="NZ_CAMTKE010000003.1"/>
</dbReference>
<dbReference type="KEGG" id="hty:BN2458_PEG1544"/>
<dbReference type="OrthoDB" id="7030467at2"/>
<gene>
    <name evidence="1" type="ORF">BN2458_PEG1544</name>
</gene>
<dbReference type="Proteomes" id="UP000064525">
    <property type="component" value="Chromosome I"/>
</dbReference>
<sequence>MFEIHTSAKYKKQHKKLALNDRILLDDIVYKLANNQTLEQKHKQMKCFL</sequence>
<accession>A0A0S4PVX8</accession>
<reference evidence="2" key="1">
    <citation type="submission" date="2015-11" db="EMBL/GenBank/DDBJ databases">
        <authorList>
            <person name="Anvar S.Y."/>
        </authorList>
    </citation>
    <scope>NUCLEOTIDE SEQUENCE [LARGE SCALE GENOMIC DNA]</scope>
</reference>
<proteinExistence type="predicted"/>
<name>A0A0S4PVX8_9HELI</name>